<proteinExistence type="predicted"/>
<dbReference type="Proteomes" id="UP000594014">
    <property type="component" value="Chromosome"/>
</dbReference>
<keyword evidence="2" id="KW-1185">Reference proteome</keyword>
<reference evidence="1" key="1">
    <citation type="submission" date="2019-08" db="EMBL/GenBank/DDBJ databases">
        <title>Genome sequence of Clostridiales bacterium MT110.</title>
        <authorList>
            <person name="Cao J."/>
        </authorList>
    </citation>
    <scope>NUCLEOTIDE SEQUENCE</scope>
    <source>
        <strain evidence="1">MT110</strain>
    </source>
</reference>
<organism evidence="1 2">
    <name type="scientific">Anoxybacterium hadale</name>
    <dbReference type="NCBI Taxonomy" id="3408580"/>
    <lineage>
        <taxon>Bacteria</taxon>
        <taxon>Bacillati</taxon>
        <taxon>Bacillota</taxon>
        <taxon>Clostridia</taxon>
        <taxon>Peptostreptococcales</taxon>
        <taxon>Anaerovoracaceae</taxon>
        <taxon>Anoxybacterium</taxon>
    </lineage>
</organism>
<gene>
    <name evidence="1" type="ORF">FRZ06_07725</name>
</gene>
<evidence type="ECO:0000313" key="2">
    <source>
        <dbReference type="Proteomes" id="UP000594014"/>
    </source>
</evidence>
<protein>
    <submittedName>
        <fullName evidence="1">DUF3307 domain-containing protein</fullName>
    </submittedName>
</protein>
<accession>A0ACD1A9U4</accession>
<sequence>MLYHSHCRRLRRIPMFKLYFIYLLLAHVLGDYYFQNERLAEEKINSLYKQGIHGSIYTVTGIVCILPVFQIKLLIAVLVLSISHFLIDLAKFYYMTLMDKAPLPPQVQRSLYLADQALHIVCIFAASFFLTISGVELEPLPIIWKFFEVIEVWPFAVLSWVTMLLLMWKPANITIKQLLCLYKPSEENSCFLEVPSETEQDRKEVEESSKKIGGFIGFLERLILLILLSINQYSAMGLVLTAKSIARYNKIIENKEFAEYYLLGTLLSTVMVIGAYLIIF</sequence>
<evidence type="ECO:0000313" key="1">
    <source>
        <dbReference type="EMBL" id="QOX63242.1"/>
    </source>
</evidence>
<dbReference type="EMBL" id="CP042469">
    <property type="protein sequence ID" value="QOX63242.1"/>
    <property type="molecule type" value="Genomic_DNA"/>
</dbReference>
<name>A0ACD1A9U4_9FIRM</name>